<protein>
    <recommendedName>
        <fullName evidence="3">DNA helicase</fullName>
    </recommendedName>
</protein>
<reference evidence="1 2" key="1">
    <citation type="submission" date="2014-04" db="EMBL/GenBank/DDBJ databases">
        <authorList>
            <consortium name="DOE Joint Genome Institute"/>
            <person name="Kuo A."/>
            <person name="Kohler A."/>
            <person name="Nagy L.G."/>
            <person name="Floudas D."/>
            <person name="Copeland A."/>
            <person name="Barry K.W."/>
            <person name="Cichocki N."/>
            <person name="Veneault-Fourrey C."/>
            <person name="LaButti K."/>
            <person name="Lindquist E.A."/>
            <person name="Lipzen A."/>
            <person name="Lundell T."/>
            <person name="Morin E."/>
            <person name="Murat C."/>
            <person name="Sun H."/>
            <person name="Tunlid A."/>
            <person name="Henrissat B."/>
            <person name="Grigoriev I.V."/>
            <person name="Hibbett D.S."/>
            <person name="Martin F."/>
            <person name="Nordberg H.P."/>
            <person name="Cantor M.N."/>
            <person name="Hua S.X."/>
        </authorList>
    </citation>
    <scope>NUCLEOTIDE SEQUENCE [LARGE SCALE GENOMIC DNA]</scope>
    <source>
        <strain evidence="1 2">Foug A</strain>
    </source>
</reference>
<dbReference type="Proteomes" id="UP000053989">
    <property type="component" value="Unassembled WGS sequence"/>
</dbReference>
<name>A0A0C3D2M0_9AGAM</name>
<evidence type="ECO:0000313" key="1">
    <source>
        <dbReference type="EMBL" id="KIM50624.1"/>
    </source>
</evidence>
<evidence type="ECO:0008006" key="3">
    <source>
        <dbReference type="Google" id="ProtNLM"/>
    </source>
</evidence>
<dbReference type="EMBL" id="KN822365">
    <property type="protein sequence ID" value="KIM50624.1"/>
    <property type="molecule type" value="Genomic_DNA"/>
</dbReference>
<dbReference type="HOGENOM" id="CLU_001324_7_0_1"/>
<gene>
    <name evidence="1" type="ORF">SCLCIDRAFT_145017</name>
</gene>
<reference evidence="2" key="2">
    <citation type="submission" date="2015-01" db="EMBL/GenBank/DDBJ databases">
        <title>Evolutionary Origins and Diversification of the Mycorrhizal Mutualists.</title>
        <authorList>
            <consortium name="DOE Joint Genome Institute"/>
            <consortium name="Mycorrhizal Genomics Consortium"/>
            <person name="Kohler A."/>
            <person name="Kuo A."/>
            <person name="Nagy L.G."/>
            <person name="Floudas D."/>
            <person name="Copeland A."/>
            <person name="Barry K.W."/>
            <person name="Cichocki N."/>
            <person name="Veneault-Fourrey C."/>
            <person name="LaButti K."/>
            <person name="Lindquist E.A."/>
            <person name="Lipzen A."/>
            <person name="Lundell T."/>
            <person name="Morin E."/>
            <person name="Murat C."/>
            <person name="Riley R."/>
            <person name="Ohm R."/>
            <person name="Sun H."/>
            <person name="Tunlid A."/>
            <person name="Henrissat B."/>
            <person name="Grigoriev I.V."/>
            <person name="Hibbett D.S."/>
            <person name="Martin F."/>
        </authorList>
    </citation>
    <scope>NUCLEOTIDE SEQUENCE [LARGE SCALE GENOMIC DNA]</scope>
    <source>
        <strain evidence="2">Foug A</strain>
    </source>
</reference>
<accession>A0A0C3D2M0</accession>
<proteinExistence type="predicted"/>
<dbReference type="OrthoDB" id="2986975at2759"/>
<sequence>KLIDITIGMKVMVTQNVETDLDITNEARGTIVGIKLHPDERMVSKRTSQYMELQHLPLYILVELQQTWATQLTGLEECVIPIEPRTQTFQVKCEQSNGQQVTKTVKRHQFPMTAAYAFTDYRSQGQMIPYVLVDIATPPRRAEPF</sequence>
<dbReference type="STRING" id="1036808.A0A0C3D2M0"/>
<dbReference type="InParanoid" id="A0A0C3D2M0"/>
<organism evidence="1 2">
    <name type="scientific">Scleroderma citrinum Foug A</name>
    <dbReference type="NCBI Taxonomy" id="1036808"/>
    <lineage>
        <taxon>Eukaryota</taxon>
        <taxon>Fungi</taxon>
        <taxon>Dikarya</taxon>
        <taxon>Basidiomycota</taxon>
        <taxon>Agaricomycotina</taxon>
        <taxon>Agaricomycetes</taxon>
        <taxon>Agaricomycetidae</taxon>
        <taxon>Boletales</taxon>
        <taxon>Sclerodermatineae</taxon>
        <taxon>Sclerodermataceae</taxon>
        <taxon>Scleroderma</taxon>
    </lineage>
</organism>
<dbReference type="AlphaFoldDB" id="A0A0C3D2M0"/>
<evidence type="ECO:0000313" key="2">
    <source>
        <dbReference type="Proteomes" id="UP000053989"/>
    </source>
</evidence>
<keyword evidence="2" id="KW-1185">Reference proteome</keyword>
<feature type="non-terminal residue" evidence="1">
    <location>
        <position position="1"/>
    </location>
</feature>